<dbReference type="GO" id="GO:0000175">
    <property type="term" value="F:3'-5'-RNA exonuclease activity"/>
    <property type="evidence" value="ECO:0007669"/>
    <property type="project" value="TreeGrafter"/>
</dbReference>
<feature type="region of interest" description="Disordered" evidence="1">
    <location>
        <begin position="551"/>
        <end position="570"/>
    </location>
</feature>
<dbReference type="InterPro" id="IPR001900">
    <property type="entry name" value="RNase_II/R"/>
</dbReference>
<protein>
    <submittedName>
        <fullName evidence="3">RNB-domain-containing protein</fullName>
    </submittedName>
</protein>
<dbReference type="GO" id="GO:0006402">
    <property type="term" value="P:mRNA catabolic process"/>
    <property type="evidence" value="ECO:0007669"/>
    <property type="project" value="TreeGrafter"/>
</dbReference>
<feature type="compositionally biased region" description="Polar residues" evidence="1">
    <location>
        <begin position="307"/>
        <end position="336"/>
    </location>
</feature>
<name>A0A2G5BCX1_COERN</name>
<proteinExistence type="predicted"/>
<dbReference type="InterPro" id="IPR050180">
    <property type="entry name" value="RNR_Ribonuclease"/>
</dbReference>
<feature type="domain" description="RNB" evidence="2">
    <location>
        <begin position="989"/>
        <end position="1416"/>
    </location>
</feature>
<feature type="compositionally biased region" description="Polar residues" evidence="1">
    <location>
        <begin position="223"/>
        <end position="232"/>
    </location>
</feature>
<sequence>MQSSLYSKAFCLRPRFHQRHLLSPVISHRYTAQRYTHSGDSAPKNASRPSDLESIIGKPAKTFDELIGQLEILINHPNPPRNYADALAKEEIHEIDVIDLNTDKKSREMSKKAGLTMRQRPRHLRYSPYIGGGERINTVAAYAARKEKSEANAKVTNNGERSDGPHLQSVSSDVAINLGISEDQRKRQRMWMNKITGYKNFRDNLLSMDRLMEVLEKSRATDNVDNSGANDPSSEEFEGAEQNEASMDGREKPTDAATFANADHEFEGLLDQSWKLFDEDYRWMDHSPSGDVERHNASGGAKHYGNRTGSNTPPGTRSFHTTRNVLRSSKPNSRNATAEERTTMRREKQAKRLKKTVTRIFRHSGKKFDKVNKDQDSGSATEQPKAWVRKVPQSLIKLADLPTTAELQRHIIEGRGLGAHVHIPIAASVKVGDIVELYTSRSNVISSPFASFVTIGGVLIKSVGRFHFSVLKDDNIITNAREGVVGFVARGLIFDEEFLRKGGVPDDLIARILQYGEEIRQHEVVNGEEILTDADGMERLKRAQLQALPRPIRRSSLEDTQGDSGMDVEESLGDDLLSHQSLTPGADSGASDITSAIAGTVGTNGADYVDGIAQAESGEAEDVIDAMLRVIPRAVRIFKSEAEQLLRTRYRELGGYWSMAMAKGQKHVTVNSLAELIYGDDDGKPVSQVARLAAFMHLVQNPQHFVPAQDFLFVDQSFELRSYEEVKELEQVRSMVRQRSPEFRRFIEKARKLVAYSYECEPQSPAHVALSPDEHSASRSMTCDMTGWSVGVGTAFKSVNPAESAPSKSYVEGISFDSSDQQFISILCKFVYHSNIGYEHMRNPYDKFVSPILKKMDGRYNGGDASCVTRFLVDIGVWPQWYNPKLNIRSIPYGSADPENQMSQMEKDVHDSAQRYLAGDPASVDTPSQSTQSDTADGAVSENSGNDSPKLPWRPDPTKQDSVLIRSSSGTGVIDKTKFYGRDLCEDIRHDFGDIPVYTIDSAKTQDVDDGVSIETICDASGTKQIWIHIHVADPTAIIHPGHIAADVAAMGPMTSLYYVEKTQHMLPIDLVKSRLSLVKRSNGGVVNTMTFSARLGENGDISDYKVRPGLIRNIIAAPYELVDKYMDYGDAHESVSSLANIQDIVRQATLIHPFEPTEEDWRPYGEGCGSLPESAVRDLRAIQKEIARHNVFRRLRGCFTNDIKDLDVAIDLDAGSQTTSASYPKFLNHSDSARSHNFNSYPVIRQQFAGMYRTPAHTMVGELMIVAGKVATRYAYDHGFSGAHDKDVNSLGVITGNQGIPLLYRVQEPPRFGVLRGCSPDLPLPFDNLTTEEAQSAKNVWEAMLSIARANHGIVDNKAYDEVRHMQNPSIFSEVPGAHTIMGIMDRYGYARVTSPIRRLDDMISHWQLKAQLLAEHGDARDKSPWFWKRADMALLTPIAFRKNFAAGKCMSLSITFWAFRLAQRMEAEARRGILKPPPEGFYNTSSPRYYDTPWAYYNPHNVGPLIWTAIVDNRDESRSFISLIIDCLGVRAMLLPRPQDAKLLPFAGTKIRVQIVSLDPVASMAIVKLAPEEYQPAETPRFWRKDYVSTTIQTHYSAIQIPPEESSVRKTAKRMMAGS</sequence>
<dbReference type="PANTHER" id="PTHR23355">
    <property type="entry name" value="RIBONUCLEASE"/>
    <property type="match status" value="1"/>
</dbReference>
<dbReference type="InterPro" id="IPR012340">
    <property type="entry name" value="NA-bd_OB-fold"/>
</dbReference>
<evidence type="ECO:0000313" key="3">
    <source>
        <dbReference type="EMBL" id="PIA16853.1"/>
    </source>
</evidence>
<dbReference type="EMBL" id="KZ303497">
    <property type="protein sequence ID" value="PIA16853.1"/>
    <property type="molecule type" value="Genomic_DNA"/>
</dbReference>
<reference evidence="3 4" key="1">
    <citation type="journal article" date="2015" name="Genome Biol. Evol.">
        <title>Phylogenomic analyses indicate that early fungi evolved digesting cell walls of algal ancestors of land plants.</title>
        <authorList>
            <person name="Chang Y."/>
            <person name="Wang S."/>
            <person name="Sekimoto S."/>
            <person name="Aerts A.L."/>
            <person name="Choi C."/>
            <person name="Clum A."/>
            <person name="LaButti K.M."/>
            <person name="Lindquist E.A."/>
            <person name="Yee Ngan C."/>
            <person name="Ohm R.A."/>
            <person name="Salamov A.A."/>
            <person name="Grigoriev I.V."/>
            <person name="Spatafora J.W."/>
            <person name="Berbee M.L."/>
        </authorList>
    </citation>
    <scope>NUCLEOTIDE SEQUENCE [LARGE SCALE GENOMIC DNA]</scope>
    <source>
        <strain evidence="3 4">NRRL 1564</strain>
    </source>
</reference>
<feature type="region of interest" description="Disordered" evidence="1">
    <location>
        <begin position="288"/>
        <end position="386"/>
    </location>
</feature>
<dbReference type="SUPFAM" id="SSF50249">
    <property type="entry name" value="Nucleic acid-binding proteins"/>
    <property type="match status" value="1"/>
</dbReference>
<dbReference type="PANTHER" id="PTHR23355:SF65">
    <property type="entry name" value="EXORIBONUCLEASE CYT-4, PUTATIVE (AFU_ORTHOLOGUE AFUA_7G01550)-RELATED"/>
    <property type="match status" value="1"/>
</dbReference>
<evidence type="ECO:0000259" key="2">
    <source>
        <dbReference type="SMART" id="SM00955"/>
    </source>
</evidence>
<keyword evidence="4" id="KW-1185">Reference proteome</keyword>
<organism evidence="3 4">
    <name type="scientific">Coemansia reversa (strain ATCC 12441 / NRRL 1564)</name>
    <dbReference type="NCBI Taxonomy" id="763665"/>
    <lineage>
        <taxon>Eukaryota</taxon>
        <taxon>Fungi</taxon>
        <taxon>Fungi incertae sedis</taxon>
        <taxon>Zoopagomycota</taxon>
        <taxon>Kickxellomycotina</taxon>
        <taxon>Kickxellomycetes</taxon>
        <taxon>Kickxellales</taxon>
        <taxon>Kickxellaceae</taxon>
        <taxon>Coemansia</taxon>
    </lineage>
</organism>
<feature type="region of interest" description="Disordered" evidence="1">
    <location>
        <begin position="919"/>
        <end position="967"/>
    </location>
</feature>
<dbReference type="GO" id="GO:0000932">
    <property type="term" value="C:P-body"/>
    <property type="evidence" value="ECO:0007669"/>
    <property type="project" value="TreeGrafter"/>
</dbReference>
<accession>A0A2G5BCX1</accession>
<dbReference type="STRING" id="763665.A0A2G5BCX1"/>
<gene>
    <name evidence="3" type="ORF">COEREDRAFT_80910</name>
</gene>
<dbReference type="Pfam" id="PF00773">
    <property type="entry name" value="RNB"/>
    <property type="match status" value="1"/>
</dbReference>
<feature type="compositionally biased region" description="Polar residues" evidence="1">
    <location>
        <begin position="925"/>
        <end position="947"/>
    </location>
</feature>
<dbReference type="GO" id="GO:0003723">
    <property type="term" value="F:RNA binding"/>
    <property type="evidence" value="ECO:0007669"/>
    <property type="project" value="InterPro"/>
</dbReference>
<dbReference type="Proteomes" id="UP000242474">
    <property type="component" value="Unassembled WGS sequence"/>
</dbReference>
<feature type="compositionally biased region" description="Basic and acidic residues" evidence="1">
    <location>
        <begin position="366"/>
        <end position="376"/>
    </location>
</feature>
<feature type="compositionally biased region" description="Basic and acidic residues" evidence="1">
    <location>
        <begin position="337"/>
        <end position="347"/>
    </location>
</feature>
<dbReference type="SMART" id="SM00955">
    <property type="entry name" value="RNB"/>
    <property type="match status" value="1"/>
</dbReference>
<feature type="region of interest" description="Disordered" evidence="1">
    <location>
        <begin position="219"/>
        <end position="253"/>
    </location>
</feature>
<evidence type="ECO:0000313" key="4">
    <source>
        <dbReference type="Proteomes" id="UP000242474"/>
    </source>
</evidence>
<evidence type="ECO:0000256" key="1">
    <source>
        <dbReference type="SAM" id="MobiDB-lite"/>
    </source>
</evidence>
<feature type="compositionally biased region" description="Basic residues" evidence="1">
    <location>
        <begin position="348"/>
        <end position="365"/>
    </location>
</feature>
<dbReference type="OrthoDB" id="2285229at2759"/>